<evidence type="ECO:0000313" key="2">
    <source>
        <dbReference type="Proteomes" id="UP001597262"/>
    </source>
</evidence>
<organism evidence="1 2">
    <name type="scientific">Paenibacillus puldeungensis</name>
    <dbReference type="NCBI Taxonomy" id="696536"/>
    <lineage>
        <taxon>Bacteria</taxon>
        <taxon>Bacillati</taxon>
        <taxon>Bacillota</taxon>
        <taxon>Bacilli</taxon>
        <taxon>Bacillales</taxon>
        <taxon>Paenibacillaceae</taxon>
        <taxon>Paenibacillus</taxon>
    </lineage>
</organism>
<reference evidence="2" key="1">
    <citation type="journal article" date="2019" name="Int. J. Syst. Evol. Microbiol.">
        <title>The Global Catalogue of Microorganisms (GCM) 10K type strain sequencing project: providing services to taxonomists for standard genome sequencing and annotation.</title>
        <authorList>
            <consortium name="The Broad Institute Genomics Platform"/>
            <consortium name="The Broad Institute Genome Sequencing Center for Infectious Disease"/>
            <person name="Wu L."/>
            <person name="Ma J."/>
        </authorList>
    </citation>
    <scope>NUCLEOTIDE SEQUENCE [LARGE SCALE GENOMIC DNA]</scope>
    <source>
        <strain evidence="2">CCUG 59189</strain>
    </source>
</reference>
<gene>
    <name evidence="1" type="ORF">ACFQ3W_03000</name>
</gene>
<protein>
    <recommendedName>
        <fullName evidence="3">DUF3040 domain-containing protein</fullName>
    </recommendedName>
</protein>
<accession>A0ABW3RSL3</accession>
<dbReference type="Proteomes" id="UP001597262">
    <property type="component" value="Unassembled WGS sequence"/>
</dbReference>
<keyword evidence="2" id="KW-1185">Reference proteome</keyword>
<name>A0ABW3RSL3_9BACL</name>
<proteinExistence type="predicted"/>
<dbReference type="EMBL" id="JBHTLM010000002">
    <property type="protein sequence ID" value="MFD1175268.1"/>
    <property type="molecule type" value="Genomic_DNA"/>
</dbReference>
<sequence length="91" mass="10264">MDDDQLEKMLRSTLTDIQAPDHLKEKMLADILASAPERVHRRALLRKELFIYRNPLKISGLLSLAVSGAIWLTTGPHGIADVLSSWMELIK</sequence>
<evidence type="ECO:0008006" key="3">
    <source>
        <dbReference type="Google" id="ProtNLM"/>
    </source>
</evidence>
<dbReference type="RefSeq" id="WP_379316474.1">
    <property type="nucleotide sequence ID" value="NZ_JBHTLM010000002.1"/>
</dbReference>
<evidence type="ECO:0000313" key="1">
    <source>
        <dbReference type="EMBL" id="MFD1175268.1"/>
    </source>
</evidence>
<comment type="caution">
    <text evidence="1">The sequence shown here is derived from an EMBL/GenBank/DDBJ whole genome shotgun (WGS) entry which is preliminary data.</text>
</comment>